<dbReference type="SUPFAM" id="SSF54690">
    <property type="entry name" value="Molybdopterin synthase subunit MoaE"/>
    <property type="match status" value="1"/>
</dbReference>
<dbReference type="AlphaFoldDB" id="A0A101EN77"/>
<dbReference type="Proteomes" id="UP000053911">
    <property type="component" value="Unassembled WGS sequence"/>
</dbReference>
<dbReference type="CDD" id="cd00756">
    <property type="entry name" value="MoaE"/>
    <property type="match status" value="1"/>
</dbReference>
<dbReference type="PANTHER" id="PTHR23404">
    <property type="entry name" value="MOLYBDOPTERIN SYNTHASE RELATED"/>
    <property type="match status" value="1"/>
</dbReference>
<gene>
    <name evidence="1" type="ORF">XD54_0213</name>
</gene>
<reference evidence="2" key="1">
    <citation type="journal article" date="2015" name="MBio">
        <title>Genome-Resolved Metagenomic Analysis Reveals Roles for Candidate Phyla and Other Microbial Community Members in Biogeochemical Transformations in Oil Reservoirs.</title>
        <authorList>
            <person name="Hu P."/>
            <person name="Tom L."/>
            <person name="Singh A."/>
            <person name="Thomas B.C."/>
            <person name="Baker B.J."/>
            <person name="Piceno Y.M."/>
            <person name="Andersen G.L."/>
            <person name="Banfield J.F."/>
        </authorList>
    </citation>
    <scope>NUCLEOTIDE SEQUENCE [LARGE SCALE GENOMIC DNA]</scope>
</reference>
<dbReference type="InterPro" id="IPR036563">
    <property type="entry name" value="MoaE_sf"/>
</dbReference>
<sequence length="147" mass="17232">MKVKLFKKPEDFDITNAIKLASSSKSGGLVIFLGEVRDENHGREVKKLIYEAYEEMAIEEMKKIREEALERFPILDMIIWHRYGELEVGENTILIIASGKHRKEAFEACMWTVDEVKKRVPIWKKEITNEGEFWIEGNKLIMHKKGH</sequence>
<comment type="caution">
    <text evidence="1">The sequence shown here is derived from an EMBL/GenBank/DDBJ whole genome shotgun (WGS) entry which is preliminary data.</text>
</comment>
<dbReference type="InterPro" id="IPR003448">
    <property type="entry name" value="Mopterin_biosynth_MoaE"/>
</dbReference>
<dbReference type="GO" id="GO:0006777">
    <property type="term" value="P:Mo-molybdopterin cofactor biosynthetic process"/>
    <property type="evidence" value="ECO:0007669"/>
    <property type="project" value="InterPro"/>
</dbReference>
<protein>
    <submittedName>
        <fullName evidence="1">Molybdopterin-converting factor subunit 2</fullName>
    </submittedName>
</protein>
<proteinExistence type="predicted"/>
<dbReference type="Pfam" id="PF02391">
    <property type="entry name" value="MoaE"/>
    <property type="match status" value="1"/>
</dbReference>
<evidence type="ECO:0000313" key="2">
    <source>
        <dbReference type="Proteomes" id="UP000053911"/>
    </source>
</evidence>
<dbReference type="Gene3D" id="3.90.1170.40">
    <property type="entry name" value="Molybdopterin biosynthesis MoaE subunit"/>
    <property type="match status" value="1"/>
</dbReference>
<evidence type="ECO:0000313" key="1">
    <source>
        <dbReference type="EMBL" id="KUK18483.1"/>
    </source>
</evidence>
<dbReference type="EMBL" id="LGFD01000003">
    <property type="protein sequence ID" value="KUK18483.1"/>
    <property type="molecule type" value="Genomic_DNA"/>
</dbReference>
<organism evidence="1 2">
    <name type="scientific">Thermococcus sibiricus</name>
    <dbReference type="NCBI Taxonomy" id="172049"/>
    <lineage>
        <taxon>Archaea</taxon>
        <taxon>Methanobacteriati</taxon>
        <taxon>Methanobacteriota</taxon>
        <taxon>Thermococci</taxon>
        <taxon>Thermococcales</taxon>
        <taxon>Thermococcaceae</taxon>
        <taxon>Thermococcus</taxon>
    </lineage>
</organism>
<name>A0A101EN77_9EURY</name>
<dbReference type="OMA" id="WKHQFFA"/>
<dbReference type="GeneID" id="8096866"/>
<accession>A0A101EN77</accession>
<dbReference type="RefSeq" id="WP_015850121.1">
    <property type="nucleotide sequence ID" value="NZ_LGFD01000003.1"/>
</dbReference>
<dbReference type="PATRIC" id="fig|172049.5.peg.677"/>